<dbReference type="Pfam" id="PF07963">
    <property type="entry name" value="N_methyl"/>
    <property type="match status" value="1"/>
</dbReference>
<dbReference type="AlphaFoldDB" id="A0A2M6WQP0"/>
<dbReference type="PANTHER" id="PTHR30093">
    <property type="entry name" value="GENERAL SECRETION PATHWAY PROTEIN G"/>
    <property type="match status" value="1"/>
</dbReference>
<keyword evidence="3 6" id="KW-0812">Transmembrane</keyword>
<feature type="transmembrane region" description="Helical" evidence="6">
    <location>
        <begin position="12"/>
        <end position="35"/>
    </location>
</feature>
<dbReference type="Gene3D" id="3.30.700.10">
    <property type="entry name" value="Glycoprotein, Type 4 Pilin"/>
    <property type="match status" value="1"/>
</dbReference>
<organism evidence="7 8">
    <name type="scientific">Candidatus Falkowbacteria bacterium CG10_big_fil_rev_8_21_14_0_10_39_9</name>
    <dbReference type="NCBI Taxonomy" id="1974566"/>
    <lineage>
        <taxon>Bacteria</taxon>
        <taxon>Candidatus Falkowiibacteriota</taxon>
    </lineage>
</organism>
<accession>A0A2M6WQP0</accession>
<dbReference type="SUPFAM" id="SSF54523">
    <property type="entry name" value="Pili subunits"/>
    <property type="match status" value="1"/>
</dbReference>
<keyword evidence="2" id="KW-0488">Methylation</keyword>
<keyword evidence="5 6" id="KW-0472">Membrane</keyword>
<proteinExistence type="predicted"/>
<dbReference type="InterPro" id="IPR000983">
    <property type="entry name" value="Bac_GSPG_pilin"/>
</dbReference>
<gene>
    <name evidence="7" type="ORF">COT98_01165</name>
</gene>
<evidence type="ECO:0000256" key="5">
    <source>
        <dbReference type="ARBA" id="ARBA00023136"/>
    </source>
</evidence>
<evidence type="ECO:0000256" key="3">
    <source>
        <dbReference type="ARBA" id="ARBA00022692"/>
    </source>
</evidence>
<dbReference type="PANTHER" id="PTHR30093:SF44">
    <property type="entry name" value="TYPE II SECRETION SYSTEM CORE PROTEIN G"/>
    <property type="match status" value="1"/>
</dbReference>
<keyword evidence="4 6" id="KW-1133">Transmembrane helix</keyword>
<evidence type="ECO:0000256" key="2">
    <source>
        <dbReference type="ARBA" id="ARBA00022481"/>
    </source>
</evidence>
<evidence type="ECO:0000313" key="7">
    <source>
        <dbReference type="EMBL" id="PIT95109.1"/>
    </source>
</evidence>
<dbReference type="InterPro" id="IPR045584">
    <property type="entry name" value="Pilin-like"/>
</dbReference>
<dbReference type="GO" id="GO:0015627">
    <property type="term" value="C:type II protein secretion system complex"/>
    <property type="evidence" value="ECO:0007669"/>
    <property type="project" value="InterPro"/>
</dbReference>
<comment type="caution">
    <text evidence="7">The sequence shown here is derived from an EMBL/GenBank/DDBJ whole genome shotgun (WGS) entry which is preliminary data.</text>
</comment>
<protein>
    <submittedName>
        <fullName evidence="7">Pilus assembly protein</fullName>
    </submittedName>
</protein>
<comment type="subcellular location">
    <subcellularLocation>
        <location evidence="1">Membrane</location>
        <topology evidence="1">Single-pass membrane protein</topology>
    </subcellularLocation>
</comment>
<dbReference type="EMBL" id="PFAQ01000018">
    <property type="protein sequence ID" value="PIT95109.1"/>
    <property type="molecule type" value="Genomic_DNA"/>
</dbReference>
<dbReference type="PRINTS" id="PR00813">
    <property type="entry name" value="BCTERIALGSPG"/>
</dbReference>
<reference evidence="8" key="1">
    <citation type="submission" date="2017-09" db="EMBL/GenBank/DDBJ databases">
        <title>Depth-based differentiation of microbial function through sediment-hosted aquifers and enrichment of novel symbionts in the deep terrestrial subsurface.</title>
        <authorList>
            <person name="Probst A.J."/>
            <person name="Ladd B."/>
            <person name="Jarett J.K."/>
            <person name="Geller-Mcgrath D.E."/>
            <person name="Sieber C.M.K."/>
            <person name="Emerson J.B."/>
            <person name="Anantharaman K."/>
            <person name="Thomas B.C."/>
            <person name="Malmstrom R."/>
            <person name="Stieglmeier M."/>
            <person name="Klingl A."/>
            <person name="Woyke T."/>
            <person name="Ryan C.M."/>
            <person name="Banfield J.F."/>
        </authorList>
    </citation>
    <scope>NUCLEOTIDE SEQUENCE [LARGE SCALE GENOMIC DNA]</scope>
</reference>
<dbReference type="GO" id="GO:0016020">
    <property type="term" value="C:membrane"/>
    <property type="evidence" value="ECO:0007669"/>
    <property type="project" value="UniProtKB-SubCell"/>
</dbReference>
<dbReference type="NCBIfam" id="TIGR02532">
    <property type="entry name" value="IV_pilin_GFxxxE"/>
    <property type="match status" value="1"/>
</dbReference>
<evidence type="ECO:0000256" key="4">
    <source>
        <dbReference type="ARBA" id="ARBA00022989"/>
    </source>
</evidence>
<evidence type="ECO:0000256" key="6">
    <source>
        <dbReference type="SAM" id="Phobius"/>
    </source>
</evidence>
<name>A0A2M6WQP0_9BACT</name>
<evidence type="ECO:0000256" key="1">
    <source>
        <dbReference type="ARBA" id="ARBA00004167"/>
    </source>
</evidence>
<dbReference type="InterPro" id="IPR012902">
    <property type="entry name" value="N_methyl_site"/>
</dbReference>
<sequence>MIFKATKKPAFTLIELLVVIAIIGVLVTVSIITLSNARAKSRDAKKAGDIKQVQTALELFYNDMNRYPTAEEWNSG</sequence>
<dbReference type="Proteomes" id="UP000228900">
    <property type="component" value="Unassembled WGS sequence"/>
</dbReference>
<dbReference type="GO" id="GO:0015628">
    <property type="term" value="P:protein secretion by the type II secretion system"/>
    <property type="evidence" value="ECO:0007669"/>
    <property type="project" value="InterPro"/>
</dbReference>
<evidence type="ECO:0000313" key="8">
    <source>
        <dbReference type="Proteomes" id="UP000228900"/>
    </source>
</evidence>